<feature type="compositionally biased region" description="Low complexity" evidence="2">
    <location>
        <begin position="288"/>
        <end position="298"/>
    </location>
</feature>
<comment type="caution">
    <text evidence="3">The sequence shown here is derived from an EMBL/GenBank/DDBJ whole genome shotgun (WGS) entry which is preliminary data.</text>
</comment>
<reference evidence="3 4" key="1">
    <citation type="journal article" date="2018" name="Evol. Lett.">
        <title>Horizontal gene cluster transfer increased hallucinogenic mushroom diversity.</title>
        <authorList>
            <person name="Reynolds H.T."/>
            <person name="Vijayakumar V."/>
            <person name="Gluck-Thaler E."/>
            <person name="Korotkin H.B."/>
            <person name="Matheny P.B."/>
            <person name="Slot J.C."/>
        </authorList>
    </citation>
    <scope>NUCLEOTIDE SEQUENCE [LARGE SCALE GENOMIC DNA]</scope>
    <source>
        <strain evidence="3 4">2631</strain>
    </source>
</reference>
<feature type="region of interest" description="Disordered" evidence="2">
    <location>
        <begin position="91"/>
        <end position="116"/>
    </location>
</feature>
<feature type="compositionally biased region" description="Low complexity" evidence="2">
    <location>
        <begin position="162"/>
        <end position="213"/>
    </location>
</feature>
<gene>
    <name evidence="3" type="ORF">CVT25_005653</name>
</gene>
<feature type="coiled-coil region" evidence="1">
    <location>
        <begin position="303"/>
        <end position="428"/>
    </location>
</feature>
<keyword evidence="1" id="KW-0175">Coiled coil</keyword>
<name>A0A409VLB1_PSICY</name>
<sequence>MAEIVAIPDSLYENRLAPHDDTTDAEHEDSGQAGKNITLMVHNSHYLNISIPDDHIEDPGASNGDLNLEELTPAHIESAEEVPVKVVHPKEGTGVKKTGSMSVVPPKKVNGGPPTPTVKKIINSGTFGAGSVKSAGTKPPTSVSSAPPKATVPVIRKASTTAPASRLASSVSSKPSVPPAMTARRASVVPARAGVPPPVRSSLSTSTSAKPSSDGPAVRSTVASPTGSVASASAKGASAIPASRPRASVSEAVKKAPPTSRPSVASSSKTPVATRTSTISRSSVAPPTKSTRTTGSISSIRELAEATQSVESKNGRVLELESQIETLGQSLAIKLNQIESRDSLITESEQARKDAESQLKDSLNTLSDVQKRLQELTTTLQSAQEELEAANSTVSSQNALVEKLEARIQELENNISSFEGKIEVLEQANVLSTTSASEAALIEHEALLTAQANLKAISEEVDALKMVHTKAMQESESQITELREQLISVEALQTQLTSLKAEKEENANKLSELEVEILELKETQDGLEDTRDTLQKQVAILEGELAKAAAAAVMADELASQKDASHAQELALLVERHETELAAGSERYNEIAASLEALKSDLLEAVAAKEQVEKDILQKEESHTSKIGELEEVHAAHRASLAADIERISQELKNQESIYNSKVEVVQNEHAQLLQEAFERAKNEAAKAHSEELKVFRANADVTVLQLRQANQESIDNLQSEHKSLLDTEINALQKQINTLNLELKATQDDLTKAKSFVEASRAEIGSLTQQRDTARSQVEAASSLSPEHANEISRLTKELANTKDDLAAMTDMLNLTKSSMSELSDNHARDLEQAAKGRADEVLKLRDTHNAEMNTLAKQKSDLLVKLSDLEGELATVKATLEARQTASPKSSGNGTISSSTSGITKEELIKMHEAHNLKVYDLQADHEKAMKFAKDEVEAALVKVGELQQDIARKAMEIQYLEQDQEESAEQITRLKEDLERLGQIESKS</sequence>
<dbReference type="EMBL" id="NHYD01003976">
    <property type="protein sequence ID" value="PPQ67052.1"/>
    <property type="molecule type" value="Genomic_DNA"/>
</dbReference>
<dbReference type="Gene3D" id="1.10.287.1490">
    <property type="match status" value="2"/>
</dbReference>
<dbReference type="AlphaFoldDB" id="A0A409VLB1"/>
<feature type="coiled-coil region" evidence="1">
    <location>
        <begin position="465"/>
        <end position="551"/>
    </location>
</feature>
<dbReference type="GO" id="GO:0005794">
    <property type="term" value="C:Golgi apparatus"/>
    <property type="evidence" value="ECO:0007669"/>
    <property type="project" value="InterPro"/>
</dbReference>
<dbReference type="PANTHER" id="PTHR18887">
    <property type="entry name" value="GOLGI-ASSOCIATED PROTEIN GCP360-RELATED"/>
    <property type="match status" value="1"/>
</dbReference>
<feature type="compositionally biased region" description="Low complexity" evidence="2">
    <location>
        <begin position="228"/>
        <end position="250"/>
    </location>
</feature>
<protein>
    <submittedName>
        <fullName evidence="3">Uncharacterized protein</fullName>
    </submittedName>
</protein>
<feature type="region of interest" description="Disordered" evidence="2">
    <location>
        <begin position="129"/>
        <end position="298"/>
    </location>
</feature>
<dbReference type="STRING" id="93625.A0A409VLB1"/>
<feature type="coiled-coil region" evidence="1">
    <location>
        <begin position="932"/>
        <end position="984"/>
    </location>
</feature>
<accession>A0A409VLB1</accession>
<organism evidence="3 4">
    <name type="scientific">Psilocybe cyanescens</name>
    <dbReference type="NCBI Taxonomy" id="93625"/>
    <lineage>
        <taxon>Eukaryota</taxon>
        <taxon>Fungi</taxon>
        <taxon>Dikarya</taxon>
        <taxon>Basidiomycota</taxon>
        <taxon>Agaricomycotina</taxon>
        <taxon>Agaricomycetes</taxon>
        <taxon>Agaricomycetidae</taxon>
        <taxon>Agaricales</taxon>
        <taxon>Agaricineae</taxon>
        <taxon>Strophariaceae</taxon>
        <taxon>Psilocybe</taxon>
    </lineage>
</organism>
<evidence type="ECO:0000256" key="2">
    <source>
        <dbReference type="SAM" id="MobiDB-lite"/>
    </source>
</evidence>
<feature type="coiled-coil region" evidence="1">
    <location>
        <begin position="723"/>
        <end position="750"/>
    </location>
</feature>
<evidence type="ECO:0000313" key="4">
    <source>
        <dbReference type="Proteomes" id="UP000283269"/>
    </source>
</evidence>
<evidence type="ECO:0000313" key="3">
    <source>
        <dbReference type="EMBL" id="PPQ67052.1"/>
    </source>
</evidence>
<evidence type="ECO:0000256" key="1">
    <source>
        <dbReference type="SAM" id="Coils"/>
    </source>
</evidence>
<dbReference type="Proteomes" id="UP000283269">
    <property type="component" value="Unassembled WGS sequence"/>
</dbReference>
<proteinExistence type="predicted"/>
<dbReference type="PANTHER" id="PTHR18887:SF5">
    <property type="entry name" value="GOLGIN SUBFAMILY B MEMBER 1-LIKE"/>
    <property type="match status" value="1"/>
</dbReference>
<feature type="coiled-coil region" evidence="1">
    <location>
        <begin position="595"/>
        <end position="691"/>
    </location>
</feature>
<keyword evidence="4" id="KW-1185">Reference proteome</keyword>
<dbReference type="InParanoid" id="A0A409VLB1"/>
<dbReference type="OrthoDB" id="2289094at2759"/>
<dbReference type="InterPro" id="IPR026202">
    <property type="entry name" value="GOLGB1"/>
</dbReference>
<feature type="compositionally biased region" description="Polar residues" evidence="2">
    <location>
        <begin position="261"/>
        <end position="285"/>
    </location>
</feature>